<dbReference type="Gene3D" id="3.30.360.10">
    <property type="entry name" value="Dihydrodipicolinate Reductase, domain 2"/>
    <property type="match status" value="1"/>
</dbReference>
<dbReference type="RefSeq" id="WP_188881327.1">
    <property type="nucleotide sequence ID" value="NZ_BMOY01000009.1"/>
</dbReference>
<evidence type="ECO:0000313" key="4">
    <source>
        <dbReference type="Proteomes" id="UP000637695"/>
    </source>
</evidence>
<organism evidence="3 4">
    <name type="scientific">Alicyclobacillus cellulosilyticus</name>
    <dbReference type="NCBI Taxonomy" id="1003997"/>
    <lineage>
        <taxon>Bacteria</taxon>
        <taxon>Bacillati</taxon>
        <taxon>Bacillota</taxon>
        <taxon>Bacilli</taxon>
        <taxon>Bacillales</taxon>
        <taxon>Alicyclobacillaceae</taxon>
        <taxon>Alicyclobacillus</taxon>
    </lineage>
</organism>
<evidence type="ECO:0000313" key="3">
    <source>
        <dbReference type="EMBL" id="GGJ01386.1"/>
    </source>
</evidence>
<dbReference type="PANTHER" id="PTHR43249">
    <property type="entry name" value="UDP-N-ACETYL-2-AMINO-2-DEOXY-D-GLUCURONATE OXIDASE"/>
    <property type="match status" value="1"/>
</dbReference>
<dbReference type="Proteomes" id="UP000637695">
    <property type="component" value="Unassembled WGS sequence"/>
</dbReference>
<reference evidence="3" key="2">
    <citation type="submission" date="2020-09" db="EMBL/GenBank/DDBJ databases">
        <authorList>
            <person name="Sun Q."/>
            <person name="Ohkuma M."/>
        </authorList>
    </citation>
    <scope>NUCLEOTIDE SEQUENCE</scope>
    <source>
        <strain evidence="3">JCM 18487</strain>
    </source>
</reference>
<reference evidence="3" key="1">
    <citation type="journal article" date="2014" name="Int. J. Syst. Evol. Microbiol.">
        <title>Complete genome sequence of Corynebacterium casei LMG S-19264T (=DSM 44701T), isolated from a smear-ripened cheese.</title>
        <authorList>
            <consortium name="US DOE Joint Genome Institute (JGI-PGF)"/>
            <person name="Walter F."/>
            <person name="Albersmeier A."/>
            <person name="Kalinowski J."/>
            <person name="Ruckert C."/>
        </authorList>
    </citation>
    <scope>NUCLEOTIDE SEQUENCE</scope>
    <source>
        <strain evidence="3">JCM 18487</strain>
    </source>
</reference>
<dbReference type="InterPro" id="IPR055170">
    <property type="entry name" value="GFO_IDH_MocA-like_dom"/>
</dbReference>
<proteinExistence type="predicted"/>
<dbReference type="PANTHER" id="PTHR43249:SF1">
    <property type="entry name" value="D-GLUCOSIDE 3-DEHYDROGENASE"/>
    <property type="match status" value="1"/>
</dbReference>
<dbReference type="InterPro" id="IPR000683">
    <property type="entry name" value="Gfo/Idh/MocA-like_OxRdtase_N"/>
</dbReference>
<dbReference type="SUPFAM" id="SSF55347">
    <property type="entry name" value="Glyceraldehyde-3-phosphate dehydrogenase-like, C-terminal domain"/>
    <property type="match status" value="1"/>
</dbReference>
<dbReference type="SUPFAM" id="SSF51735">
    <property type="entry name" value="NAD(P)-binding Rossmann-fold domains"/>
    <property type="match status" value="1"/>
</dbReference>
<feature type="domain" description="Gfo/Idh/MocA-like oxidoreductase N-terminal" evidence="1">
    <location>
        <begin position="4"/>
        <end position="127"/>
    </location>
</feature>
<evidence type="ECO:0000259" key="2">
    <source>
        <dbReference type="Pfam" id="PF22725"/>
    </source>
</evidence>
<gene>
    <name evidence="3" type="ORF">GCM10010885_08230</name>
</gene>
<dbReference type="Gene3D" id="3.40.50.720">
    <property type="entry name" value="NAD(P)-binding Rossmann-like Domain"/>
    <property type="match status" value="1"/>
</dbReference>
<dbReference type="InterPro" id="IPR052515">
    <property type="entry name" value="Gfo/Idh/MocA_Oxidoreductase"/>
</dbReference>
<accession>A0A917K731</accession>
<comment type="caution">
    <text evidence="3">The sequence shown here is derived from an EMBL/GenBank/DDBJ whole genome shotgun (WGS) entry which is preliminary data.</text>
</comment>
<keyword evidence="4" id="KW-1185">Reference proteome</keyword>
<protein>
    <submittedName>
        <fullName evidence="3">Oxidoreductase</fullName>
    </submittedName>
</protein>
<sequence>MAKLRIGIIGCGGIAFGKHMPSLQKLNDKVEMVAFCDIVEERARQAAEQFGGSGSKVYTDYRELLADPSIDVVHVCTPNADHWYITVDALEAGKHVMCEKPMAKSTAEAKKMVDAARRTGKKLTIGYQNRFRADSQYLYQVCRRGDLGEIYFAKAHAVRRRAVPTWGVFLDEEKQGGGPLIDIGTHALDLTLWMMDNYTPKYAVGTTYHKLGKRRNAANAWGPWDPDKFTVEDSAFGFVVMENGATIFLEASWALNTLQVDEAKCTLCGTEGGADMIGGLRINGEEFGKLYTKEVDFSATGVAFFEGQSESAADLEARMWIDAILHDEEPVVKPEQALVVTQILEAIYESARTGQPVYFNNR</sequence>
<evidence type="ECO:0000259" key="1">
    <source>
        <dbReference type="Pfam" id="PF01408"/>
    </source>
</evidence>
<dbReference type="AlphaFoldDB" id="A0A917K731"/>
<name>A0A917K731_9BACL</name>
<feature type="domain" description="GFO/IDH/MocA-like oxidoreductase" evidence="2">
    <location>
        <begin position="137"/>
        <end position="273"/>
    </location>
</feature>
<dbReference type="Pfam" id="PF01408">
    <property type="entry name" value="GFO_IDH_MocA"/>
    <property type="match status" value="1"/>
</dbReference>
<dbReference type="EMBL" id="BMOY01000009">
    <property type="protein sequence ID" value="GGJ01386.1"/>
    <property type="molecule type" value="Genomic_DNA"/>
</dbReference>
<dbReference type="InterPro" id="IPR036291">
    <property type="entry name" value="NAD(P)-bd_dom_sf"/>
</dbReference>
<dbReference type="Pfam" id="PF22725">
    <property type="entry name" value="GFO_IDH_MocA_C3"/>
    <property type="match status" value="1"/>
</dbReference>
<dbReference type="GO" id="GO:0000166">
    <property type="term" value="F:nucleotide binding"/>
    <property type="evidence" value="ECO:0007669"/>
    <property type="project" value="InterPro"/>
</dbReference>